<feature type="active site" evidence="9 11">
    <location>
        <position position="126"/>
    </location>
</feature>
<evidence type="ECO:0000256" key="1">
    <source>
        <dbReference type="ARBA" id="ARBA00007039"/>
    </source>
</evidence>
<evidence type="ECO:0000256" key="11">
    <source>
        <dbReference type="PROSITE-ProRule" id="PRU10086"/>
    </source>
</evidence>
<evidence type="ECO:0000256" key="7">
    <source>
        <dbReference type="ARBA" id="ARBA00034021"/>
    </source>
</evidence>
<feature type="active site" evidence="10">
    <location>
        <position position="101"/>
    </location>
</feature>
<comment type="subcellular location">
    <subcellularLocation>
        <location evidence="9">Plastid</location>
        <location evidence="9">Chloroplast stroma</location>
    </subcellularLocation>
</comment>
<dbReference type="FunFam" id="3.90.226.10:FF:000006">
    <property type="entry name" value="ATP-dependent Clp protease proteolytic subunit"/>
    <property type="match status" value="1"/>
</dbReference>
<sequence>MPLGIPKVPFRNPGDENASWVDVYNRLYQQRLLFIGQEIDSEVSNHIVGLLVYLSIIDEEKDIFMFINSPGGCVMSGMAIFDTMQFLKADVTTVCVGIAASMASVILTGGEITKRLAFPHARIMMHQPLSSFLVSQAGENIVESRELMILRNNIANIYAERTGKPLNRISTDLERDIFMSAEEAKEYGIIDRIADMDL</sequence>
<protein>
    <recommendedName>
        <fullName evidence="9 13">ATP-dependent Clp protease proteolytic subunit</fullName>
        <ecNumber evidence="9 12">3.4.21.92</ecNumber>
    </recommendedName>
    <alternativeName>
        <fullName evidence="9">Endopeptidase Clp</fullName>
    </alternativeName>
</protein>
<evidence type="ECO:0000256" key="13">
    <source>
        <dbReference type="RuleBase" id="RU003567"/>
    </source>
</evidence>
<evidence type="ECO:0000256" key="4">
    <source>
        <dbReference type="ARBA" id="ARBA00022670"/>
    </source>
</evidence>
<dbReference type="GO" id="GO:0006515">
    <property type="term" value="P:protein quality control for misfolded or incompletely synthesized proteins"/>
    <property type="evidence" value="ECO:0007669"/>
    <property type="project" value="TreeGrafter"/>
</dbReference>
<accession>A0A6M3HQP3</accession>
<dbReference type="GO" id="GO:0051117">
    <property type="term" value="F:ATPase binding"/>
    <property type="evidence" value="ECO:0007669"/>
    <property type="project" value="TreeGrafter"/>
</dbReference>
<evidence type="ECO:0000256" key="8">
    <source>
        <dbReference type="ARBA" id="ARBA00055217"/>
    </source>
</evidence>
<gene>
    <name evidence="9 14" type="primary">clpP</name>
</gene>
<dbReference type="GO" id="GO:0009570">
    <property type="term" value="C:chloroplast stroma"/>
    <property type="evidence" value="ECO:0007669"/>
    <property type="project" value="UniProtKB-SubCell"/>
</dbReference>
<dbReference type="CDD" id="cd07017">
    <property type="entry name" value="S14_ClpP_2"/>
    <property type="match status" value="1"/>
</dbReference>
<dbReference type="GO" id="GO:0004176">
    <property type="term" value="F:ATP-dependent peptidase activity"/>
    <property type="evidence" value="ECO:0007669"/>
    <property type="project" value="InterPro"/>
</dbReference>
<evidence type="ECO:0000256" key="10">
    <source>
        <dbReference type="PROSITE-ProRule" id="PRU10085"/>
    </source>
</evidence>
<evidence type="ECO:0000256" key="12">
    <source>
        <dbReference type="RuleBase" id="RU000549"/>
    </source>
</evidence>
<dbReference type="PANTHER" id="PTHR10381">
    <property type="entry name" value="ATP-DEPENDENT CLP PROTEASE PROTEOLYTIC SUBUNIT"/>
    <property type="match status" value="1"/>
</dbReference>
<dbReference type="PROSITE" id="PS00382">
    <property type="entry name" value="CLP_PROTEASE_HIS"/>
    <property type="match status" value="1"/>
</dbReference>
<evidence type="ECO:0000256" key="6">
    <source>
        <dbReference type="ARBA" id="ARBA00022825"/>
    </source>
</evidence>
<dbReference type="GO" id="GO:0004252">
    <property type="term" value="F:serine-type endopeptidase activity"/>
    <property type="evidence" value="ECO:0007669"/>
    <property type="project" value="UniProtKB-UniRule"/>
</dbReference>
<geneLocation type="chloroplast" evidence="14"/>
<keyword evidence="4 9" id="KW-0645">Protease</keyword>
<reference evidence="14" key="1">
    <citation type="journal article" date="2020" name="Plants (Basel)">
        <title>Comparison of Chloroplast Genomes among Species of Unisexual and Bisexual Clades of the Monocot Family Araceae.</title>
        <authorList>
            <person name="Abdullah"/>
            <person name="Henriquez C.L."/>
            <person name="Mehmood F."/>
            <person name="Shahzadi I."/>
            <person name="Ali Z."/>
            <person name="Waheed M.T."/>
            <person name="Croat T.B."/>
            <person name="Poczai P."/>
            <person name="Ahmed I."/>
        </authorList>
    </citation>
    <scope>NUCLEOTIDE SEQUENCE</scope>
</reference>
<evidence type="ECO:0000256" key="2">
    <source>
        <dbReference type="ARBA" id="ARBA00011607"/>
    </source>
</evidence>
<dbReference type="EC" id="3.4.21.92" evidence="9 12"/>
<evidence type="ECO:0000313" key="14">
    <source>
        <dbReference type="EMBL" id="QIU83006.1"/>
    </source>
</evidence>
<dbReference type="AlphaFoldDB" id="A0A6M3HQP3"/>
<evidence type="ECO:0000256" key="9">
    <source>
        <dbReference type="HAMAP-Rule" id="MF_00444"/>
    </source>
</evidence>
<dbReference type="InterPro" id="IPR018215">
    <property type="entry name" value="ClpP_Ser_AS"/>
</dbReference>
<keyword evidence="6 9" id="KW-0720">Serine protease</keyword>
<dbReference type="GO" id="GO:0009368">
    <property type="term" value="C:endopeptidase Clp complex"/>
    <property type="evidence" value="ECO:0007669"/>
    <property type="project" value="TreeGrafter"/>
</dbReference>
<evidence type="ECO:0000256" key="5">
    <source>
        <dbReference type="ARBA" id="ARBA00022801"/>
    </source>
</evidence>
<organism evidence="14">
    <name type="scientific">Stylochaeton bogneri</name>
    <dbReference type="NCBI Taxonomy" id="487139"/>
    <lineage>
        <taxon>Eukaryota</taxon>
        <taxon>Viridiplantae</taxon>
        <taxon>Streptophyta</taxon>
        <taxon>Embryophyta</taxon>
        <taxon>Tracheophyta</taxon>
        <taxon>Spermatophyta</taxon>
        <taxon>Magnoliopsida</taxon>
        <taxon>Liliopsida</taxon>
        <taxon>Araceae</taxon>
        <taxon>Philodendroideae</taxon>
        <taxon>Stylochaetoneae</taxon>
        <taxon>Stylochaeton</taxon>
    </lineage>
</organism>
<keyword evidence="5 9" id="KW-0378">Hydrolase</keyword>
<feature type="active site" description="Nucleophile" evidence="9">
    <location>
        <position position="101"/>
    </location>
</feature>
<comment type="catalytic activity">
    <reaction evidence="7 9 11">
        <text>Hydrolysis of proteins to small peptides in the presence of ATP and magnesium. alpha-casein is the usual test substrate. In the absence of ATP, only oligopeptides shorter than five residues are hydrolyzed (such as succinyl-Leu-Tyr-|-NHMec, and Leu-Tyr-Leu-|-Tyr-Trp, in which cleavage of the -Tyr-|-Leu- and -Tyr-|-Trp bonds also occurs).</text>
        <dbReference type="EC" id="3.4.21.92"/>
    </reaction>
</comment>
<dbReference type="EMBL" id="MT226774">
    <property type="protein sequence ID" value="QIU83006.1"/>
    <property type="molecule type" value="Genomic_DNA"/>
</dbReference>
<comment type="function">
    <text evidence="8 9">Cleaves peptides in various proteins in a process that requires ATP hydrolysis. Has a chymotrypsin-like activity. Plays a major role in the degradation of misfolded proteins.</text>
</comment>
<name>A0A6M3HQP3_9ARAE</name>
<dbReference type="InterPro" id="IPR029045">
    <property type="entry name" value="ClpP/crotonase-like_dom_sf"/>
</dbReference>
<dbReference type="HAMAP" id="MF_00444">
    <property type="entry name" value="ClpP"/>
    <property type="match status" value="1"/>
</dbReference>
<dbReference type="SUPFAM" id="SSF52096">
    <property type="entry name" value="ClpP/crotonase"/>
    <property type="match status" value="1"/>
</dbReference>
<dbReference type="PANTHER" id="PTHR10381:SF15">
    <property type="entry name" value="CHLOROPLASTIC ATP-DEPENDENT CLP PROTEASE PROTEOLYTIC SUBUNIT 1"/>
    <property type="match status" value="1"/>
</dbReference>
<keyword evidence="3 14" id="KW-0934">Plastid</keyword>
<dbReference type="RefSeq" id="YP_009861315.1">
    <property type="nucleotide sequence ID" value="NC_048972.1"/>
</dbReference>
<dbReference type="GeneID" id="55748428"/>
<dbReference type="Gene3D" id="3.90.226.10">
    <property type="entry name" value="2-enoyl-CoA Hydratase, Chain A, domain 1"/>
    <property type="match status" value="1"/>
</dbReference>
<dbReference type="InterPro" id="IPR023562">
    <property type="entry name" value="ClpP/TepA"/>
</dbReference>
<keyword evidence="14" id="KW-0150">Chloroplast</keyword>
<dbReference type="PRINTS" id="PR00127">
    <property type="entry name" value="CLPPROTEASEP"/>
</dbReference>
<dbReference type="InterPro" id="IPR033135">
    <property type="entry name" value="ClpP_His_AS"/>
</dbReference>
<dbReference type="PROSITE" id="PS00381">
    <property type="entry name" value="CLP_PROTEASE_SER"/>
    <property type="match status" value="1"/>
</dbReference>
<comment type="similarity">
    <text evidence="1 9 13">Belongs to the peptidase S14 family.</text>
</comment>
<dbReference type="InterPro" id="IPR001907">
    <property type="entry name" value="ClpP"/>
</dbReference>
<comment type="subunit">
    <text evidence="2 9">Component of the chloroplastic Clp protease core complex.</text>
</comment>
<dbReference type="Pfam" id="PF00574">
    <property type="entry name" value="CLP_protease"/>
    <property type="match status" value="1"/>
</dbReference>
<evidence type="ECO:0000256" key="3">
    <source>
        <dbReference type="ARBA" id="ARBA00022640"/>
    </source>
</evidence>
<proteinExistence type="inferred from homology"/>